<keyword evidence="3" id="KW-1185">Reference proteome</keyword>
<reference evidence="2" key="1">
    <citation type="submission" date="2023-05" db="EMBL/GenBank/DDBJ databases">
        <authorList>
            <person name="Stuckert A."/>
        </authorList>
    </citation>
    <scope>NUCLEOTIDE SEQUENCE</scope>
</reference>
<feature type="compositionally biased region" description="Basic and acidic residues" evidence="1">
    <location>
        <begin position="809"/>
        <end position="829"/>
    </location>
</feature>
<feature type="compositionally biased region" description="Low complexity" evidence="1">
    <location>
        <begin position="438"/>
        <end position="447"/>
    </location>
</feature>
<dbReference type="Proteomes" id="UP001162483">
    <property type="component" value="Unassembled WGS sequence"/>
</dbReference>
<feature type="compositionally biased region" description="Polar residues" evidence="1">
    <location>
        <begin position="136"/>
        <end position="155"/>
    </location>
</feature>
<feature type="compositionally biased region" description="Acidic residues" evidence="1">
    <location>
        <begin position="736"/>
        <end position="748"/>
    </location>
</feature>
<feature type="region of interest" description="Disordered" evidence="1">
    <location>
        <begin position="125"/>
        <end position="213"/>
    </location>
</feature>
<feature type="region of interest" description="Disordered" evidence="1">
    <location>
        <begin position="271"/>
        <end position="374"/>
    </location>
</feature>
<feature type="compositionally biased region" description="Polar residues" evidence="1">
    <location>
        <begin position="425"/>
        <end position="437"/>
    </location>
</feature>
<feature type="compositionally biased region" description="Polar residues" evidence="1">
    <location>
        <begin position="359"/>
        <end position="374"/>
    </location>
</feature>
<evidence type="ECO:0000313" key="2">
    <source>
        <dbReference type="EMBL" id="CAI9587634.1"/>
    </source>
</evidence>
<dbReference type="PANTHER" id="PTHR14955:SF6">
    <property type="entry name" value="RETINOIC ACID-INDUCED PROTEIN 1"/>
    <property type="match status" value="1"/>
</dbReference>
<feature type="compositionally biased region" description="Polar residues" evidence="1">
    <location>
        <begin position="963"/>
        <end position="979"/>
    </location>
</feature>
<feature type="region of interest" description="Disordered" evidence="1">
    <location>
        <begin position="417"/>
        <end position="455"/>
    </location>
</feature>
<comment type="caution">
    <text evidence="2">The sequence shown here is derived from an EMBL/GenBank/DDBJ whole genome shotgun (WGS) entry which is preliminary data.</text>
</comment>
<organism evidence="2 3">
    <name type="scientific">Staurois parvus</name>
    <dbReference type="NCBI Taxonomy" id="386267"/>
    <lineage>
        <taxon>Eukaryota</taxon>
        <taxon>Metazoa</taxon>
        <taxon>Chordata</taxon>
        <taxon>Craniata</taxon>
        <taxon>Vertebrata</taxon>
        <taxon>Euteleostomi</taxon>
        <taxon>Amphibia</taxon>
        <taxon>Batrachia</taxon>
        <taxon>Anura</taxon>
        <taxon>Neobatrachia</taxon>
        <taxon>Ranoidea</taxon>
        <taxon>Ranidae</taxon>
        <taxon>Staurois</taxon>
    </lineage>
</organism>
<feature type="region of interest" description="Disordered" evidence="1">
    <location>
        <begin position="923"/>
        <end position="979"/>
    </location>
</feature>
<evidence type="ECO:0000313" key="3">
    <source>
        <dbReference type="Proteomes" id="UP001162483"/>
    </source>
</evidence>
<dbReference type="InterPro" id="IPR052440">
    <property type="entry name" value="Trans_Reg/Chrom_Remod"/>
</dbReference>
<feature type="compositionally biased region" description="Basic residues" evidence="1">
    <location>
        <begin position="1193"/>
        <end position="1204"/>
    </location>
</feature>
<proteinExistence type="predicted"/>
<feature type="compositionally biased region" description="Polar residues" evidence="1">
    <location>
        <begin position="12"/>
        <end position="24"/>
    </location>
</feature>
<feature type="compositionally biased region" description="Polar residues" evidence="1">
    <location>
        <begin position="164"/>
        <end position="210"/>
    </location>
</feature>
<feature type="region of interest" description="Disordered" evidence="1">
    <location>
        <begin position="782"/>
        <end position="853"/>
    </location>
</feature>
<feature type="region of interest" description="Disordered" evidence="1">
    <location>
        <begin position="1"/>
        <end position="36"/>
    </location>
</feature>
<dbReference type="PANTHER" id="PTHR14955">
    <property type="entry name" value="RETINOIC ACID INDUCED 1/TRANSCRIPTION FACTOR 20"/>
    <property type="match status" value="1"/>
</dbReference>
<evidence type="ECO:0008006" key="4">
    <source>
        <dbReference type="Google" id="ProtNLM"/>
    </source>
</evidence>
<accession>A0ABN9ES34</accession>
<feature type="compositionally biased region" description="Polar residues" evidence="1">
    <location>
        <begin position="289"/>
        <end position="323"/>
    </location>
</feature>
<sequence>MQSFRERCGFHGNQQNYQPSSQDSSRLENYRHQSQPGLNCVRQRQMTKGYYAQTSYQGYENNSGEKYPRGDKHINVQQLQGRVSFASFPEANVYPGQYSSEEGLQNWGQTQALTGAKYEENVIKKSPGEGRGYQDPSGQMSFRSHSLQHPQQPSLNYPKLPRQKVQTDVPSSPHPFSQSAHFNQNFPTSTYSSVPAGSPVSHSFKSCTAPSNPPHEHAIAAAAAAAAAAAGQRVQAMHGYQASRMGSFEQSQRHHTQESLHYQTMAKYHGQHYSQQGQAYCQPEAPNRTPEQYYQPFSPSASHSPARSVGRSPSYSSTPSPLMTNLENFQYNQQQQQHNPNTFPMGISDHSHYMPLLNPSPTGTSSPESQTKSLQNDKIPETLLSDLSLQSLTALTSQVENISSTVQQLLLSKSGIPQKKGIKTSPRTPESMKTQHCSSESSAYSSEPMGTPLSETLGTPQSVHAEMQDTDYLSGSEDQLERNYMYCGPGRSPGRANSIKMKPESISTCSVTSPDNMSTKSDDSFQSIHTSLPLETFAKLVSSERECPHLLVNALSQEELSTEIIALQDAIDNEKAEKAWADSPELNSSPKSPFNLENHRCVESVVKNTWSDQGAPQVIPDAIKKVTPDKTQMKNNSEFSELPIVQTKLVDTTEKSVSLNIEKNIENATSSSSYTIYSSTLANTGSKSSDPFEWPDKNMSESCLRWKEIELTLHSDLQKGLFQNKENKVDSQLDVPDVETPLENDSGEEFNKEGAEELTYTEDSKTDNEKWLEDTRDCYTEDEFQDIPDLPSQKESNLEPEDYSSLCDFSERKSLIDDESLPKQVRDSEALSSINTPESIENPSTEEKDNSVQCAQLSDSSIMLLGPAVETESKVNSWFESTLSHIKAVDDTKENNEESKEIVKDCNGSQLVIEAKKEVVSTLPEEGETVDQQATNEQPAILEPPVKKSQRGRRCKAAEAKVTQMSAQNTSESSNKAGNQDEFMQTQNLNATTAIQVEKTPVTESTPARMCTRSSTARVEPQECGTGVTLKAPHPEKLSKRGAFREKERVPFKAGKRGGKNGGKIMSTLTDQETIAVQNKQSSVLSAGPKSKKISILKDEQSMILRSRSKKQELFPAKRRRGKRGMNFVLKKRTSLKKIITNNCTAADTFPIMPKIRKRMKLATSNIGTNVKNSERPLHSLKRKSSFISPVPAKKKNLIVRSKKDKGTKVREPSQFIQKN</sequence>
<feature type="compositionally biased region" description="Polar residues" evidence="1">
    <location>
        <begin position="830"/>
        <end position="843"/>
    </location>
</feature>
<protein>
    <recommendedName>
        <fullName evidence="4">Retinoic acid induced 1</fullName>
    </recommendedName>
</protein>
<name>A0ABN9ES34_9NEOB</name>
<feature type="region of interest" description="Disordered" evidence="1">
    <location>
        <begin position="1171"/>
        <end position="1220"/>
    </location>
</feature>
<feature type="compositionally biased region" description="Polar residues" evidence="1">
    <location>
        <begin position="1002"/>
        <end position="1017"/>
    </location>
</feature>
<feature type="region of interest" description="Disordered" evidence="1">
    <location>
        <begin position="1001"/>
        <end position="1033"/>
    </location>
</feature>
<evidence type="ECO:0000256" key="1">
    <source>
        <dbReference type="SAM" id="MobiDB-lite"/>
    </source>
</evidence>
<gene>
    <name evidence="2" type="ORF">SPARVUS_LOCUS10586828</name>
</gene>
<dbReference type="EMBL" id="CATNWA010015869">
    <property type="protein sequence ID" value="CAI9587634.1"/>
    <property type="molecule type" value="Genomic_DNA"/>
</dbReference>
<feature type="region of interest" description="Disordered" evidence="1">
    <location>
        <begin position="728"/>
        <end position="770"/>
    </location>
</feature>
<feature type="compositionally biased region" description="Low complexity" evidence="1">
    <location>
        <begin position="325"/>
        <end position="341"/>
    </location>
</feature>